<gene>
    <name evidence="10" type="primary">tee6_2</name>
    <name evidence="10" type="ORF">ERS852574_00254</name>
</gene>
<dbReference type="NCBIfam" id="NF033903">
    <property type="entry name" value="VaFE_rpt"/>
    <property type="match status" value="4"/>
</dbReference>
<feature type="domain" description="T-Q ester bond containing" evidence="8">
    <location>
        <begin position="912"/>
        <end position="1031"/>
    </location>
</feature>
<dbReference type="EMBL" id="CYXR01000002">
    <property type="protein sequence ID" value="CUM72299.1"/>
    <property type="molecule type" value="Genomic_DNA"/>
</dbReference>
<keyword evidence="2" id="KW-0964">Secreted</keyword>
<accession>A0A173R3X6</accession>
<dbReference type="Proteomes" id="UP000095727">
    <property type="component" value="Unassembled WGS sequence"/>
</dbReference>
<evidence type="ECO:0000256" key="2">
    <source>
        <dbReference type="ARBA" id="ARBA00022525"/>
    </source>
</evidence>
<organism evidence="10 11">
    <name type="scientific">Coprococcus comes</name>
    <dbReference type="NCBI Taxonomy" id="410072"/>
    <lineage>
        <taxon>Bacteria</taxon>
        <taxon>Bacillati</taxon>
        <taxon>Bacillota</taxon>
        <taxon>Clostridia</taxon>
        <taxon>Lachnospirales</taxon>
        <taxon>Lachnospiraceae</taxon>
        <taxon>Coprococcus</taxon>
    </lineage>
</organism>
<evidence type="ECO:0000256" key="1">
    <source>
        <dbReference type="ARBA" id="ARBA00007257"/>
    </source>
</evidence>
<feature type="domain" description="SpaA-like prealbumin fold" evidence="7">
    <location>
        <begin position="303"/>
        <end position="413"/>
    </location>
</feature>
<proteinExistence type="inferred from homology"/>
<dbReference type="InterPro" id="IPR046751">
    <property type="entry name" value="TED_2"/>
</dbReference>
<feature type="domain" description="T-Q ester bond containing" evidence="8">
    <location>
        <begin position="1033"/>
        <end position="1156"/>
    </location>
</feature>
<name>A0A173R3X6_9FIRM</name>
<keyword evidence="5" id="KW-1133">Transmembrane helix</keyword>
<dbReference type="InterPro" id="IPR041100">
    <property type="entry name" value="TQ"/>
</dbReference>
<dbReference type="Pfam" id="PF20610">
    <property type="entry name" value="TED_2"/>
    <property type="match status" value="1"/>
</dbReference>
<dbReference type="RefSeq" id="WP_242854803.1">
    <property type="nucleotide sequence ID" value="NZ_CYXR01000002.1"/>
</dbReference>
<keyword evidence="5" id="KW-0472">Membrane</keyword>
<sequence length="1210" mass="130738">MLQTYKSYTRRTLAMLLAVLVAVGALFSGSFPVHAADGTISYKAGANIPYGSYFTSRMSFDGSNTAYCVEPLKKTPSSGSYSYDLLSQNSPLRKALYYLNGGYGYDKVVKDKYFSGWSDDNSYVIGHLVVAYIYAGNSADTGAFHGAPQSYIDKALEVASAIQGLPNPPEGFRAFIVPGQGSQTIAGSWYQVPNGWIELKKSSANGSVSDGNPNYSLKGAVYGIYQGEKLIQKLTTDENGYARSGELEEGDYTIKELSASKGYIVDTKAHKVTVKAEQTSAVNVTDIPQNNPMNLVLEKLDAETKKASPQGAASLANAEFTVKFYTEQSDSDPAEAGKKPARTWVLKTDVSGKMHFTKDSFVSGDAFYYTSDGKTVCLPLGTITVQESKAPAGYQLNPTVFVQKITGDGKQEMVSVYQSSTIEESVIRGGVKIQKRDSETGEAKPQGSATLEGTVFAITTLNENPVLVDGTSYTKDQVVLTLTADKSGSAATAKDALPFGHYRVDETTAPSGYLNSGKISVEFDITEQGKIVELTAKDNSISNQVIRGDLEFVKIADGSQNRLANVPFKITSKTTGESHVIVTDANGYASTSSKWNKHTANTNRGESSEDGIWFGTSKPDDSKGALIYDTYTLAEQRCDSNKGMDLLTFEVKVYKDSVLIQVGTLTDDAIEIGTTALDAETGTHMSQPAKEVTIEDVVEYEGLKKGQKYKLTGTLMDKKTGEPILVDEKPVISETEFTAKKSSGSVKVTFTFDATSLKGKTTVVFEELYQDEMQLAVHTDINDEDQTIYFPEIKTTAKDADTNSNISCAKEEITLVDTVSFKGLVPNQKYEVTGTLIDKETKKPVEADGKPVTAKASFKPKESAGTVDVTFTFDASSLKGKTVVVFESLAYKDKEVAVHTDIADEGQTIYFPEIKTTATDAASGTHYAKPEKELTLTDLVEYKNLIPGKEYKLTGTLMDAETEKPFDVDGKAVTAETSFTPEEANGSVELSFTFDASALSGKTLVAFETMTFEDHEVAVHADIKDANQTIYFPEIKTTAKDGSDGDQDVSASKEATIVDTVTYHGLMPGSEYKVIGTLMNKETGEALLKDGKPVTAQAEFKAEKAGGSVEVTFTFDASALAGQDVVVFEKLYYTDGKTEHEIASHEDLKDEGQTVHMTELSKEPETPPVAPPVKTGDETPLLLYAGIAIAALAGASVLGIVYFKRKKKHQ</sequence>
<keyword evidence="5" id="KW-0812">Transmembrane</keyword>
<feature type="transmembrane region" description="Helical" evidence="5">
    <location>
        <begin position="1181"/>
        <end position="1203"/>
    </location>
</feature>
<dbReference type="Gene3D" id="2.60.40.3930">
    <property type="match status" value="4"/>
</dbReference>
<evidence type="ECO:0000313" key="10">
    <source>
        <dbReference type="EMBL" id="CUM72299.1"/>
    </source>
</evidence>
<feature type="region of interest" description="Disordered" evidence="4">
    <location>
        <begin position="592"/>
        <end position="612"/>
    </location>
</feature>
<dbReference type="AlphaFoldDB" id="A0A173R3X6"/>
<dbReference type="InterPro" id="IPR013783">
    <property type="entry name" value="Ig-like_fold"/>
</dbReference>
<feature type="chain" id="PRO_5008010490" evidence="6">
    <location>
        <begin position="36"/>
        <end position="1210"/>
    </location>
</feature>
<feature type="domain" description="T-Q ester bond containing" evidence="8">
    <location>
        <begin position="791"/>
        <end position="910"/>
    </location>
</feature>
<evidence type="ECO:0000259" key="7">
    <source>
        <dbReference type="Pfam" id="PF17802"/>
    </source>
</evidence>
<reference evidence="10 11" key="1">
    <citation type="submission" date="2015-09" db="EMBL/GenBank/DDBJ databases">
        <authorList>
            <consortium name="Pathogen Informatics"/>
        </authorList>
    </citation>
    <scope>NUCLEOTIDE SEQUENCE [LARGE SCALE GENOMIC DNA]</scope>
    <source>
        <strain evidence="10 11">2789STDY5834962</strain>
    </source>
</reference>
<dbReference type="PANTHER" id="PTHR36108:SF13">
    <property type="entry name" value="COLOSSIN-B-RELATED"/>
    <property type="match status" value="1"/>
</dbReference>
<evidence type="ECO:0000256" key="5">
    <source>
        <dbReference type="SAM" id="Phobius"/>
    </source>
</evidence>
<feature type="compositionally biased region" description="Polar residues" evidence="4">
    <location>
        <begin position="592"/>
        <end position="605"/>
    </location>
</feature>
<feature type="domain" description="Thioester" evidence="9">
    <location>
        <begin position="40"/>
        <end position="169"/>
    </location>
</feature>
<dbReference type="Gene3D" id="2.60.40.10">
    <property type="entry name" value="Immunoglobulins"/>
    <property type="match status" value="3"/>
</dbReference>
<comment type="similarity">
    <text evidence="1">Belongs to the serine-aspartate repeat-containing protein (SDr) family.</text>
</comment>
<evidence type="ECO:0000259" key="8">
    <source>
        <dbReference type="Pfam" id="PF18202"/>
    </source>
</evidence>
<dbReference type="PANTHER" id="PTHR36108">
    <property type="entry name" value="COLOSSIN-B-RELATED"/>
    <property type="match status" value="1"/>
</dbReference>
<evidence type="ECO:0000256" key="4">
    <source>
        <dbReference type="SAM" id="MobiDB-lite"/>
    </source>
</evidence>
<evidence type="ECO:0000259" key="9">
    <source>
        <dbReference type="Pfam" id="PF20610"/>
    </source>
</evidence>
<feature type="domain" description="SpaA-like prealbumin fold" evidence="7">
    <location>
        <begin position="210"/>
        <end position="286"/>
    </location>
</feature>
<dbReference type="SUPFAM" id="SSF49478">
    <property type="entry name" value="Cna protein B-type domain"/>
    <property type="match status" value="1"/>
</dbReference>
<evidence type="ECO:0000313" key="11">
    <source>
        <dbReference type="Proteomes" id="UP000095727"/>
    </source>
</evidence>
<feature type="domain" description="T-Q ester bond containing" evidence="8">
    <location>
        <begin position="671"/>
        <end position="789"/>
    </location>
</feature>
<feature type="domain" description="SpaA-like prealbumin fold" evidence="7">
    <location>
        <begin position="431"/>
        <end position="539"/>
    </location>
</feature>
<dbReference type="Pfam" id="PF17802">
    <property type="entry name" value="SpaA"/>
    <property type="match status" value="3"/>
</dbReference>
<evidence type="ECO:0000256" key="3">
    <source>
        <dbReference type="ARBA" id="ARBA00022729"/>
    </source>
</evidence>
<dbReference type="InterPro" id="IPR041033">
    <property type="entry name" value="SpaA_PFL_dom_1"/>
</dbReference>
<keyword evidence="3 6" id="KW-0732">Signal</keyword>
<feature type="signal peptide" evidence="6">
    <location>
        <begin position="1"/>
        <end position="35"/>
    </location>
</feature>
<evidence type="ECO:0000256" key="6">
    <source>
        <dbReference type="SAM" id="SignalP"/>
    </source>
</evidence>
<protein>
    <submittedName>
        <fullName evidence="10">T6 antigen</fullName>
    </submittedName>
</protein>
<dbReference type="Pfam" id="PF18202">
    <property type="entry name" value="TQ"/>
    <property type="match status" value="4"/>
</dbReference>